<evidence type="ECO:0000256" key="3">
    <source>
        <dbReference type="ARBA" id="ARBA00023163"/>
    </source>
</evidence>
<sequence>MSKFEQRKRHRKNSSSNSEDDALDSKKIHVDGYDDKYFGDAGDRAWLKTLSEREREAELLKRHEQREMLKHREEISKKLKSKKIDHDDTDNETKPKSNSFDQNIYAEDEDEDYSSANRRKQVNASKQQETQHSKTLKALMEERKKKLDVKVKKSLPKPVDFSSSDDEVIEKKTKPRREEKLNVSDVFTSSSSDDDSRHRRRSRSPNAEKTDADKQETKRKRCTFITTKSQLKPIILSRFRMEKWCHAPFFNQVVKGAFVRINIGQNNGATVYRVCEILDVAETSKIYNLGTTRTNKGLRLKYGRNERMFRLEFVSNSEISDTEFTRWRETLIKYNVSLPTLEQVENKKKKIDQYKDYVYSNNEISKIVEEKQRFRKTPINYAMTKQELFKDIEIAKDENNVKKEKELRKKLDEMEERASEIDRIRTANNSVLAVINRRNRKSTQHNVEHALAREAQEHRNVTADPFTRRRCAPTLVSKATVTKEEIIRQLHLQRAADEENAMKKKLEERRLLDEKNKAKQTMITTSDLFSNKQINEEKILPAITTRERGSFTSIFERHDELFTSHDFELDVPIKILPDFI</sequence>
<feature type="region of interest" description="Disordered" evidence="6">
    <location>
        <begin position="62"/>
        <end position="219"/>
    </location>
</feature>
<keyword evidence="5" id="KW-0175">Coiled coil</keyword>
<dbReference type="AlphaFoldDB" id="A0A815L6N0"/>
<dbReference type="SUPFAM" id="SSF159042">
    <property type="entry name" value="Plus3-like"/>
    <property type="match status" value="1"/>
</dbReference>
<evidence type="ECO:0000313" key="10">
    <source>
        <dbReference type="EMBL" id="CAF2023065.1"/>
    </source>
</evidence>
<gene>
    <name evidence="8" type="ORF">CJN711_LOCUS21888</name>
    <name evidence="9" type="ORF">KQP761_LOCUS12312</name>
    <name evidence="10" type="ORF">MBJ925_LOCUS9361</name>
</gene>
<feature type="compositionally biased region" description="Basic and acidic residues" evidence="6">
    <location>
        <begin position="206"/>
        <end position="216"/>
    </location>
</feature>
<evidence type="ECO:0000256" key="6">
    <source>
        <dbReference type="SAM" id="MobiDB-lite"/>
    </source>
</evidence>
<accession>A0A815L6N0</accession>
<keyword evidence="2" id="KW-0805">Transcription regulation</keyword>
<feature type="region of interest" description="Disordered" evidence="6">
    <location>
        <begin position="1"/>
        <end position="40"/>
    </location>
</feature>
<dbReference type="InterPro" id="IPR004343">
    <property type="entry name" value="Plus-3_dom"/>
</dbReference>
<reference evidence="8" key="1">
    <citation type="submission" date="2021-02" db="EMBL/GenBank/DDBJ databases">
        <authorList>
            <person name="Nowell W R."/>
        </authorList>
    </citation>
    <scope>NUCLEOTIDE SEQUENCE</scope>
</reference>
<feature type="compositionally biased region" description="Basic residues" evidence="6">
    <location>
        <begin position="1"/>
        <end position="13"/>
    </location>
</feature>
<comment type="caution">
    <text evidence="8">The sequence shown here is derived from an EMBL/GenBank/DDBJ whole genome shotgun (WGS) entry which is preliminary data.</text>
</comment>
<dbReference type="SMART" id="SM00719">
    <property type="entry name" value="Plus3"/>
    <property type="match status" value="1"/>
</dbReference>
<feature type="compositionally biased region" description="Basic and acidic residues" evidence="6">
    <location>
        <begin position="23"/>
        <end position="40"/>
    </location>
</feature>
<evidence type="ECO:0000256" key="4">
    <source>
        <dbReference type="ARBA" id="ARBA00023242"/>
    </source>
</evidence>
<keyword evidence="3" id="KW-0804">Transcription</keyword>
<feature type="compositionally biased region" description="Basic and acidic residues" evidence="6">
    <location>
        <begin position="169"/>
        <end position="182"/>
    </location>
</feature>
<dbReference type="PROSITE" id="PS51360">
    <property type="entry name" value="PLUS3"/>
    <property type="match status" value="1"/>
</dbReference>
<evidence type="ECO:0000259" key="7">
    <source>
        <dbReference type="PROSITE" id="PS51360"/>
    </source>
</evidence>
<evidence type="ECO:0000256" key="1">
    <source>
        <dbReference type="ARBA" id="ARBA00004123"/>
    </source>
</evidence>
<dbReference type="EMBL" id="CAJNOW010005695">
    <property type="protein sequence ID" value="CAF1457289.1"/>
    <property type="molecule type" value="Genomic_DNA"/>
</dbReference>
<feature type="compositionally biased region" description="Basic and acidic residues" evidence="6">
    <location>
        <begin position="139"/>
        <end position="151"/>
    </location>
</feature>
<feature type="domain" description="Plus3" evidence="7">
    <location>
        <begin position="225"/>
        <end position="356"/>
    </location>
</feature>
<dbReference type="EMBL" id="CAJNRE010003499">
    <property type="protein sequence ID" value="CAF2023065.1"/>
    <property type="molecule type" value="Genomic_DNA"/>
</dbReference>
<dbReference type="Gene3D" id="3.90.70.200">
    <property type="entry name" value="Plus-3 domain"/>
    <property type="match status" value="1"/>
</dbReference>
<name>A0A815L6N0_9BILA</name>
<dbReference type="EMBL" id="CAJNOV010010248">
    <property type="protein sequence ID" value="CAF1399347.1"/>
    <property type="molecule type" value="Genomic_DNA"/>
</dbReference>
<protein>
    <recommendedName>
        <fullName evidence="7">Plus3 domain-containing protein</fullName>
    </recommendedName>
</protein>
<dbReference type="Proteomes" id="UP000663834">
    <property type="component" value="Unassembled WGS sequence"/>
</dbReference>
<dbReference type="GO" id="GO:0003677">
    <property type="term" value="F:DNA binding"/>
    <property type="evidence" value="ECO:0007669"/>
    <property type="project" value="InterPro"/>
</dbReference>
<feature type="compositionally biased region" description="Basic and acidic residues" evidence="6">
    <location>
        <begin position="62"/>
        <end position="95"/>
    </location>
</feature>
<dbReference type="Pfam" id="PF03126">
    <property type="entry name" value="Plus-3"/>
    <property type="match status" value="1"/>
</dbReference>
<evidence type="ECO:0000313" key="9">
    <source>
        <dbReference type="EMBL" id="CAF1457289.1"/>
    </source>
</evidence>
<feature type="coiled-coil region" evidence="5">
    <location>
        <begin position="385"/>
        <end position="424"/>
    </location>
</feature>
<dbReference type="PANTHER" id="PTHR13115">
    <property type="entry name" value="RNA POLYMERASE-ASSOCIATED PROTEIN RTF1 HOMOLOG"/>
    <property type="match status" value="1"/>
</dbReference>
<evidence type="ECO:0000256" key="5">
    <source>
        <dbReference type="SAM" id="Coils"/>
    </source>
</evidence>
<dbReference type="GO" id="GO:0016593">
    <property type="term" value="C:Cdc73/Paf1 complex"/>
    <property type="evidence" value="ECO:0007669"/>
    <property type="project" value="TreeGrafter"/>
</dbReference>
<dbReference type="InterPro" id="IPR036128">
    <property type="entry name" value="Plus3-like_sf"/>
</dbReference>
<evidence type="ECO:0000256" key="2">
    <source>
        <dbReference type="ARBA" id="ARBA00023015"/>
    </source>
</evidence>
<dbReference type="Proteomes" id="UP000663824">
    <property type="component" value="Unassembled WGS sequence"/>
</dbReference>
<evidence type="ECO:0000313" key="11">
    <source>
        <dbReference type="Proteomes" id="UP000663855"/>
    </source>
</evidence>
<organism evidence="8 11">
    <name type="scientific">Rotaria magnacalcarata</name>
    <dbReference type="NCBI Taxonomy" id="392030"/>
    <lineage>
        <taxon>Eukaryota</taxon>
        <taxon>Metazoa</taxon>
        <taxon>Spiralia</taxon>
        <taxon>Gnathifera</taxon>
        <taxon>Rotifera</taxon>
        <taxon>Eurotatoria</taxon>
        <taxon>Bdelloidea</taxon>
        <taxon>Philodinida</taxon>
        <taxon>Philodinidae</taxon>
        <taxon>Rotaria</taxon>
    </lineage>
</organism>
<dbReference type="OrthoDB" id="166375at2759"/>
<dbReference type="Proteomes" id="UP000663855">
    <property type="component" value="Unassembled WGS sequence"/>
</dbReference>
<evidence type="ECO:0000313" key="8">
    <source>
        <dbReference type="EMBL" id="CAF1399347.1"/>
    </source>
</evidence>
<proteinExistence type="predicted"/>
<dbReference type="PANTHER" id="PTHR13115:SF8">
    <property type="entry name" value="RNA POLYMERASE-ASSOCIATED PROTEIN RTF1 HOMOLOG"/>
    <property type="match status" value="1"/>
</dbReference>
<comment type="subcellular location">
    <subcellularLocation>
        <location evidence="1">Nucleus</location>
    </subcellularLocation>
</comment>
<dbReference type="GO" id="GO:1990269">
    <property type="term" value="F:RNA polymerase II C-terminal domain phosphoserine binding"/>
    <property type="evidence" value="ECO:0007669"/>
    <property type="project" value="TreeGrafter"/>
</dbReference>
<keyword evidence="4" id="KW-0539">Nucleus</keyword>